<evidence type="ECO:0000256" key="3">
    <source>
        <dbReference type="ARBA" id="ARBA00022722"/>
    </source>
</evidence>
<keyword evidence="6 9" id="KW-0378">Hydrolase</keyword>
<evidence type="ECO:0000313" key="10">
    <source>
        <dbReference type="EMBL" id="MBB4285423.1"/>
    </source>
</evidence>
<sequence>MSRTEMLMVFCYDIARAAARRRVAAVLEDHATRVQKSVFEARMTPSRADRLAREAAVHLEGGDSLRVYAVSADGRPHCAVHGTGTPLAEDQDFWLL</sequence>
<comment type="function">
    <text evidence="9">CRISPR (clustered regularly interspaced short palindromic repeat), is an adaptive immune system that provides protection against mobile genetic elements (viruses, transposable elements and conjugative plasmids). CRISPR clusters contain sequences complementary to antecedent mobile elements and target invading nucleic acids. CRISPR clusters are transcribed and processed into CRISPR RNA (crRNA). Functions as a ssRNA-specific endoribonuclease. Involved in the integration of spacer DNA into the CRISPR cassette.</text>
</comment>
<evidence type="ECO:0000256" key="7">
    <source>
        <dbReference type="ARBA" id="ARBA00022842"/>
    </source>
</evidence>
<evidence type="ECO:0000256" key="4">
    <source>
        <dbReference type="ARBA" id="ARBA00022723"/>
    </source>
</evidence>
<feature type="binding site" evidence="9">
    <location>
        <position position="13"/>
    </location>
    <ligand>
        <name>Mg(2+)</name>
        <dbReference type="ChEBI" id="CHEBI:18420"/>
        <note>catalytic</note>
    </ligand>
</feature>
<dbReference type="GO" id="GO:0051607">
    <property type="term" value="P:defense response to virus"/>
    <property type="evidence" value="ECO:0007669"/>
    <property type="project" value="UniProtKB-UniRule"/>
</dbReference>
<dbReference type="Proteomes" id="UP000555728">
    <property type="component" value="Unassembled WGS sequence"/>
</dbReference>
<keyword evidence="5 9" id="KW-0255">Endonuclease</keyword>
<dbReference type="EMBL" id="JACIGI010000007">
    <property type="protein sequence ID" value="MBB4285423.1"/>
    <property type="molecule type" value="Genomic_DNA"/>
</dbReference>
<keyword evidence="4 9" id="KW-0479">Metal-binding</keyword>
<dbReference type="GO" id="GO:0046872">
    <property type="term" value="F:metal ion binding"/>
    <property type="evidence" value="ECO:0007669"/>
    <property type="project" value="UniProtKB-UniRule"/>
</dbReference>
<comment type="caution">
    <text evidence="10">The sequence shown here is derived from an EMBL/GenBank/DDBJ whole genome shotgun (WGS) entry which is preliminary data.</text>
</comment>
<reference evidence="10 11" key="1">
    <citation type="submission" date="2020-08" db="EMBL/GenBank/DDBJ databases">
        <title>Genome sequencing of Purple Non-Sulfur Bacteria from various extreme environments.</title>
        <authorList>
            <person name="Mayer M."/>
        </authorList>
    </citation>
    <scope>NUCLEOTIDE SEQUENCE [LARGE SCALE GENOMIC DNA]</scope>
    <source>
        <strain evidence="10 11">JA135</strain>
    </source>
</reference>
<keyword evidence="7 9" id="KW-0460">Magnesium</keyword>
<comment type="cofactor">
    <cofactor evidence="1 9">
        <name>Mg(2+)</name>
        <dbReference type="ChEBI" id="CHEBI:18420"/>
    </cofactor>
</comment>
<dbReference type="HAMAP" id="MF_01471">
    <property type="entry name" value="Cas2"/>
    <property type="match status" value="1"/>
</dbReference>
<dbReference type="EC" id="3.1.-.-" evidence="9"/>
<evidence type="ECO:0000256" key="8">
    <source>
        <dbReference type="ARBA" id="ARBA00023118"/>
    </source>
</evidence>
<protein>
    <recommendedName>
        <fullName evidence="9">CRISPR-associated endoribonuclease Cas2</fullName>
        <ecNumber evidence="9">3.1.-.-</ecNumber>
    </recommendedName>
</protein>
<evidence type="ECO:0000256" key="5">
    <source>
        <dbReference type="ARBA" id="ARBA00022759"/>
    </source>
</evidence>
<keyword evidence="3 9" id="KW-0540">Nuclease</keyword>
<organism evidence="10 11">
    <name type="scientific">Roseospira goensis</name>
    <dbReference type="NCBI Taxonomy" id="391922"/>
    <lineage>
        <taxon>Bacteria</taxon>
        <taxon>Pseudomonadati</taxon>
        <taxon>Pseudomonadota</taxon>
        <taxon>Alphaproteobacteria</taxon>
        <taxon>Rhodospirillales</taxon>
        <taxon>Rhodospirillaceae</taxon>
        <taxon>Roseospira</taxon>
    </lineage>
</organism>
<dbReference type="NCBIfam" id="TIGR01573">
    <property type="entry name" value="cas2"/>
    <property type="match status" value="1"/>
</dbReference>
<keyword evidence="11" id="KW-1185">Reference proteome</keyword>
<evidence type="ECO:0000256" key="6">
    <source>
        <dbReference type="ARBA" id="ARBA00022801"/>
    </source>
</evidence>
<dbReference type="GO" id="GO:0016787">
    <property type="term" value="F:hydrolase activity"/>
    <property type="evidence" value="ECO:0007669"/>
    <property type="project" value="UniProtKB-KW"/>
</dbReference>
<evidence type="ECO:0000313" key="11">
    <source>
        <dbReference type="Proteomes" id="UP000555728"/>
    </source>
</evidence>
<evidence type="ECO:0000256" key="1">
    <source>
        <dbReference type="ARBA" id="ARBA00001946"/>
    </source>
</evidence>
<dbReference type="InterPro" id="IPR021127">
    <property type="entry name" value="CRISPR_associated_Cas2"/>
</dbReference>
<comment type="similarity">
    <text evidence="2 9">Belongs to the CRISPR-associated endoribonuclease Cas2 protein family.</text>
</comment>
<evidence type="ECO:0000256" key="9">
    <source>
        <dbReference type="HAMAP-Rule" id="MF_01471"/>
    </source>
</evidence>
<dbReference type="Pfam" id="PF09827">
    <property type="entry name" value="CRISPR_Cas2"/>
    <property type="match status" value="1"/>
</dbReference>
<dbReference type="RefSeq" id="WP_184432610.1">
    <property type="nucleotide sequence ID" value="NZ_JACIGI010000007.1"/>
</dbReference>
<comment type="subunit">
    <text evidence="9">Homodimer, forms a heterotetramer with a Cas1 homodimer.</text>
</comment>
<dbReference type="CDD" id="cd09725">
    <property type="entry name" value="Cas2_I_II_III"/>
    <property type="match status" value="1"/>
</dbReference>
<dbReference type="SUPFAM" id="SSF143430">
    <property type="entry name" value="TTP0101/SSO1404-like"/>
    <property type="match status" value="1"/>
</dbReference>
<name>A0A7W6RY82_9PROT</name>
<evidence type="ECO:0000256" key="2">
    <source>
        <dbReference type="ARBA" id="ARBA00009959"/>
    </source>
</evidence>
<gene>
    <name evidence="9" type="primary">cas2</name>
    <name evidence="10" type="ORF">GGD88_001141</name>
</gene>
<dbReference type="GO" id="GO:0043571">
    <property type="term" value="P:maintenance of CRISPR repeat elements"/>
    <property type="evidence" value="ECO:0007669"/>
    <property type="project" value="UniProtKB-UniRule"/>
</dbReference>
<dbReference type="PANTHER" id="PTHR34405">
    <property type="entry name" value="CRISPR-ASSOCIATED ENDORIBONUCLEASE CAS2"/>
    <property type="match status" value="1"/>
</dbReference>
<accession>A0A7W6RY82</accession>
<dbReference type="InterPro" id="IPR019199">
    <property type="entry name" value="Virulence_VapD/CRISPR_Cas2"/>
</dbReference>
<proteinExistence type="inferred from homology"/>
<dbReference type="AlphaFoldDB" id="A0A7W6RY82"/>
<keyword evidence="8 9" id="KW-0051">Antiviral defense</keyword>
<dbReference type="Gene3D" id="3.30.70.240">
    <property type="match status" value="1"/>
</dbReference>
<dbReference type="PANTHER" id="PTHR34405:SF3">
    <property type="entry name" value="CRISPR-ASSOCIATED ENDORIBONUCLEASE CAS2 3"/>
    <property type="match status" value="1"/>
</dbReference>
<dbReference type="GO" id="GO:0004521">
    <property type="term" value="F:RNA endonuclease activity"/>
    <property type="evidence" value="ECO:0007669"/>
    <property type="project" value="InterPro"/>
</dbReference>